<sequence length="104" mass="11494">MKSMESLIRNSANRVENRQCLTGAADELHGATLVDPTTDIQESGTATTDCLEERTRPGNRETFEIKIDINPCRSCVPELLIAIGVTSTISTLMVLSTIILKYYF</sequence>
<gene>
    <name evidence="2" type="primary">Necator_chrV.g17570</name>
    <name evidence="2" type="ORF">RB195_012780</name>
</gene>
<accession>A0ABR1DSP5</accession>
<organism evidence="2 3">
    <name type="scientific">Necator americanus</name>
    <name type="common">Human hookworm</name>
    <dbReference type="NCBI Taxonomy" id="51031"/>
    <lineage>
        <taxon>Eukaryota</taxon>
        <taxon>Metazoa</taxon>
        <taxon>Ecdysozoa</taxon>
        <taxon>Nematoda</taxon>
        <taxon>Chromadorea</taxon>
        <taxon>Rhabditida</taxon>
        <taxon>Rhabditina</taxon>
        <taxon>Rhabditomorpha</taxon>
        <taxon>Strongyloidea</taxon>
        <taxon>Ancylostomatidae</taxon>
        <taxon>Bunostominae</taxon>
        <taxon>Necator</taxon>
    </lineage>
</organism>
<dbReference type="EMBL" id="JAVFWL010000005">
    <property type="protein sequence ID" value="KAK6753399.1"/>
    <property type="molecule type" value="Genomic_DNA"/>
</dbReference>
<keyword evidence="1" id="KW-0472">Membrane</keyword>
<evidence type="ECO:0008006" key="4">
    <source>
        <dbReference type="Google" id="ProtNLM"/>
    </source>
</evidence>
<protein>
    <recommendedName>
        <fullName evidence="4">Phlebovirus glycoprotein G2 fusion domain-containing protein</fullName>
    </recommendedName>
</protein>
<feature type="transmembrane region" description="Helical" evidence="1">
    <location>
        <begin position="79"/>
        <end position="103"/>
    </location>
</feature>
<name>A0ABR1DSP5_NECAM</name>
<proteinExistence type="predicted"/>
<comment type="caution">
    <text evidence="2">The sequence shown here is derived from an EMBL/GenBank/DDBJ whole genome shotgun (WGS) entry which is preliminary data.</text>
</comment>
<evidence type="ECO:0000313" key="2">
    <source>
        <dbReference type="EMBL" id="KAK6753399.1"/>
    </source>
</evidence>
<dbReference type="Proteomes" id="UP001303046">
    <property type="component" value="Unassembled WGS sequence"/>
</dbReference>
<keyword evidence="3" id="KW-1185">Reference proteome</keyword>
<evidence type="ECO:0000256" key="1">
    <source>
        <dbReference type="SAM" id="Phobius"/>
    </source>
</evidence>
<reference evidence="2 3" key="1">
    <citation type="submission" date="2023-08" db="EMBL/GenBank/DDBJ databases">
        <title>A Necator americanus chromosomal reference genome.</title>
        <authorList>
            <person name="Ilik V."/>
            <person name="Petrzelkova K.J."/>
            <person name="Pardy F."/>
            <person name="Fuh T."/>
            <person name="Niatou-Singa F.S."/>
            <person name="Gouil Q."/>
            <person name="Baker L."/>
            <person name="Ritchie M.E."/>
            <person name="Jex A.R."/>
            <person name="Gazzola D."/>
            <person name="Li H."/>
            <person name="Toshio Fujiwara R."/>
            <person name="Zhan B."/>
            <person name="Aroian R.V."/>
            <person name="Pafco B."/>
            <person name="Schwarz E.M."/>
        </authorList>
    </citation>
    <scope>NUCLEOTIDE SEQUENCE [LARGE SCALE GENOMIC DNA]</scope>
    <source>
        <strain evidence="2 3">Aroian</strain>
        <tissue evidence="2">Whole animal</tissue>
    </source>
</reference>
<keyword evidence="1" id="KW-1133">Transmembrane helix</keyword>
<evidence type="ECO:0000313" key="3">
    <source>
        <dbReference type="Proteomes" id="UP001303046"/>
    </source>
</evidence>
<keyword evidence="1" id="KW-0812">Transmembrane</keyword>